<evidence type="ECO:0000256" key="4">
    <source>
        <dbReference type="ARBA" id="ARBA00022989"/>
    </source>
</evidence>
<dbReference type="PANTHER" id="PTHR32196">
    <property type="entry name" value="ABC TRANSPORTER PERMEASE PROTEIN YPHD-RELATED-RELATED"/>
    <property type="match status" value="1"/>
</dbReference>
<name>A0A7Z0BA49_9BURK</name>
<dbReference type="CDD" id="cd06579">
    <property type="entry name" value="TM_PBP1_transp_AraH_like"/>
    <property type="match status" value="1"/>
</dbReference>
<keyword evidence="8" id="KW-0762">Sugar transport</keyword>
<dbReference type="AlphaFoldDB" id="A0A7Z0BA49"/>
<keyword evidence="3 7" id="KW-0812">Transmembrane</keyword>
<feature type="transmembrane region" description="Helical" evidence="7">
    <location>
        <begin position="221"/>
        <end position="243"/>
    </location>
</feature>
<sequence length="366" mass="38690">MRRLLDMLAHLVDPRTLPIAVTILLFCALFGFGSVMYTGFFSWQVLLDLLVDNAFLLIVAIGMTFVIVSGGIDLSVGSVVALTTIVEAVLSEHLHLSVWVIVPIVLLMGTVFGAVQGALIHFFRLQAFIVTLAGMFFARGLCFLITTQSITITDPTFQKISAFRLDIGVGSVTANVLIALVALLAAIYVAHFTRFGRNVYAVGGNARSALLMGLPVARTRIGVYALSGFCSALGGAVFTFYVLSGYGLQGQGMELDAIAATVIGGTLLTGGVGYVIGSLFGVGILGTIQTLITFDGTLSSWWTRIVIGALLCAFCLLQRLIERHAKSVRRPGGTDAAVVTAGRERGHSDGPASSDSQVIGRAPEQA</sequence>
<evidence type="ECO:0000313" key="9">
    <source>
        <dbReference type="Proteomes" id="UP000540929"/>
    </source>
</evidence>
<dbReference type="GO" id="GO:0022857">
    <property type="term" value="F:transmembrane transporter activity"/>
    <property type="evidence" value="ECO:0007669"/>
    <property type="project" value="InterPro"/>
</dbReference>
<reference evidence="8 9" key="1">
    <citation type="submission" date="2020-07" db="EMBL/GenBank/DDBJ databases">
        <title>Exploring microbial biodiversity for novel pathways involved in the catabolism of aromatic compounds derived from lignin.</title>
        <authorList>
            <person name="Elkins J."/>
        </authorList>
    </citation>
    <scope>NUCLEOTIDE SEQUENCE [LARGE SCALE GENOMIC DNA]</scope>
    <source>
        <strain evidence="8 9">H2C3C</strain>
    </source>
</reference>
<proteinExistence type="predicted"/>
<feature type="transmembrane region" description="Helical" evidence="7">
    <location>
        <begin position="125"/>
        <end position="146"/>
    </location>
</feature>
<dbReference type="Proteomes" id="UP000540929">
    <property type="component" value="Unassembled WGS sequence"/>
</dbReference>
<evidence type="ECO:0000256" key="6">
    <source>
        <dbReference type="SAM" id="MobiDB-lite"/>
    </source>
</evidence>
<keyword evidence="5 7" id="KW-0472">Membrane</keyword>
<evidence type="ECO:0000313" key="8">
    <source>
        <dbReference type="EMBL" id="NYH27396.1"/>
    </source>
</evidence>
<dbReference type="EMBL" id="JACCAS010000002">
    <property type="protein sequence ID" value="NYH27396.1"/>
    <property type="molecule type" value="Genomic_DNA"/>
</dbReference>
<dbReference type="GO" id="GO:0005886">
    <property type="term" value="C:plasma membrane"/>
    <property type="evidence" value="ECO:0007669"/>
    <property type="project" value="UniProtKB-SubCell"/>
</dbReference>
<feature type="transmembrane region" description="Helical" evidence="7">
    <location>
        <begin position="21"/>
        <end position="43"/>
    </location>
</feature>
<dbReference type="InterPro" id="IPR001851">
    <property type="entry name" value="ABC_transp_permease"/>
</dbReference>
<accession>A0A7Z0BA49</accession>
<evidence type="ECO:0000256" key="7">
    <source>
        <dbReference type="SAM" id="Phobius"/>
    </source>
</evidence>
<gene>
    <name evidence="8" type="ORF">GGD40_006967</name>
</gene>
<keyword evidence="4 7" id="KW-1133">Transmembrane helix</keyword>
<keyword evidence="9" id="KW-1185">Reference proteome</keyword>
<feature type="transmembrane region" description="Helical" evidence="7">
    <location>
        <begin position="55"/>
        <end position="86"/>
    </location>
</feature>
<dbReference type="RefSeq" id="WP_179746689.1">
    <property type="nucleotide sequence ID" value="NZ_JACCAS010000002.1"/>
</dbReference>
<organism evidence="8 9">
    <name type="scientific">Paraburkholderia bryophila</name>
    <dbReference type="NCBI Taxonomy" id="420952"/>
    <lineage>
        <taxon>Bacteria</taxon>
        <taxon>Pseudomonadati</taxon>
        <taxon>Pseudomonadota</taxon>
        <taxon>Betaproteobacteria</taxon>
        <taxon>Burkholderiales</taxon>
        <taxon>Burkholderiaceae</taxon>
        <taxon>Paraburkholderia</taxon>
    </lineage>
</organism>
<evidence type="ECO:0000256" key="3">
    <source>
        <dbReference type="ARBA" id="ARBA00022692"/>
    </source>
</evidence>
<comment type="subcellular location">
    <subcellularLocation>
        <location evidence="1">Cell membrane</location>
        <topology evidence="1">Multi-pass membrane protein</topology>
    </subcellularLocation>
</comment>
<keyword evidence="2" id="KW-1003">Cell membrane</keyword>
<feature type="transmembrane region" description="Helical" evidence="7">
    <location>
        <begin position="255"/>
        <end position="281"/>
    </location>
</feature>
<evidence type="ECO:0000256" key="2">
    <source>
        <dbReference type="ARBA" id="ARBA00022475"/>
    </source>
</evidence>
<dbReference type="PANTHER" id="PTHR32196:SF63">
    <property type="entry name" value="INNER MEMBRANE ABC TRANSPORTER PERMEASE PROTEIN YJFF"/>
    <property type="match status" value="1"/>
</dbReference>
<feature type="transmembrane region" description="Helical" evidence="7">
    <location>
        <begin position="167"/>
        <end position="190"/>
    </location>
</feature>
<protein>
    <submittedName>
        <fullName evidence="8">Simple sugar transport system permease protein</fullName>
    </submittedName>
</protein>
<feature type="transmembrane region" description="Helical" evidence="7">
    <location>
        <begin position="301"/>
        <end position="321"/>
    </location>
</feature>
<feature type="region of interest" description="Disordered" evidence="6">
    <location>
        <begin position="338"/>
        <end position="366"/>
    </location>
</feature>
<evidence type="ECO:0000256" key="1">
    <source>
        <dbReference type="ARBA" id="ARBA00004651"/>
    </source>
</evidence>
<comment type="caution">
    <text evidence="8">The sequence shown here is derived from an EMBL/GenBank/DDBJ whole genome shotgun (WGS) entry which is preliminary data.</text>
</comment>
<dbReference type="Pfam" id="PF02653">
    <property type="entry name" value="BPD_transp_2"/>
    <property type="match status" value="1"/>
</dbReference>
<evidence type="ECO:0000256" key="5">
    <source>
        <dbReference type="ARBA" id="ARBA00023136"/>
    </source>
</evidence>
<feature type="transmembrane region" description="Helical" evidence="7">
    <location>
        <begin position="98"/>
        <end position="119"/>
    </location>
</feature>
<dbReference type="NCBIfam" id="NF008630">
    <property type="entry name" value="PRK11618.1"/>
    <property type="match status" value="1"/>
</dbReference>
<keyword evidence="8" id="KW-0813">Transport</keyword>